<evidence type="ECO:0008006" key="3">
    <source>
        <dbReference type="Google" id="ProtNLM"/>
    </source>
</evidence>
<dbReference type="EMBL" id="CAMGYJ010000010">
    <property type="protein sequence ID" value="CAI0552851.1"/>
    <property type="molecule type" value="Genomic_DNA"/>
</dbReference>
<evidence type="ECO:0000313" key="1">
    <source>
        <dbReference type="EMBL" id="CAI0552851.1"/>
    </source>
</evidence>
<name>A0AAV0R6I6_9ROSI</name>
<reference evidence="1" key="1">
    <citation type="submission" date="2022-08" db="EMBL/GenBank/DDBJ databases">
        <authorList>
            <person name="Gutierrez-Valencia J."/>
        </authorList>
    </citation>
    <scope>NUCLEOTIDE SEQUENCE</scope>
</reference>
<keyword evidence="2" id="KW-1185">Reference proteome</keyword>
<comment type="caution">
    <text evidence="1">The sequence shown here is derived from an EMBL/GenBank/DDBJ whole genome shotgun (WGS) entry which is preliminary data.</text>
</comment>
<accession>A0AAV0R6I6</accession>
<evidence type="ECO:0000313" key="2">
    <source>
        <dbReference type="Proteomes" id="UP001154282"/>
    </source>
</evidence>
<organism evidence="1 2">
    <name type="scientific">Linum tenue</name>
    <dbReference type="NCBI Taxonomy" id="586396"/>
    <lineage>
        <taxon>Eukaryota</taxon>
        <taxon>Viridiplantae</taxon>
        <taxon>Streptophyta</taxon>
        <taxon>Embryophyta</taxon>
        <taxon>Tracheophyta</taxon>
        <taxon>Spermatophyta</taxon>
        <taxon>Magnoliopsida</taxon>
        <taxon>eudicotyledons</taxon>
        <taxon>Gunneridae</taxon>
        <taxon>Pentapetalae</taxon>
        <taxon>rosids</taxon>
        <taxon>fabids</taxon>
        <taxon>Malpighiales</taxon>
        <taxon>Linaceae</taxon>
        <taxon>Linum</taxon>
    </lineage>
</organism>
<gene>
    <name evidence="1" type="ORF">LITE_LOCUS46614</name>
</gene>
<proteinExistence type="predicted"/>
<sequence length="62" mass="7679">MQKRLESLVEVLHRGAMEEDNTIKRIRRGRYIRKLITIYKRAYYYESRGWQDELKRLSMSRS</sequence>
<dbReference type="Proteomes" id="UP001154282">
    <property type="component" value="Unassembled WGS sequence"/>
</dbReference>
<protein>
    <recommendedName>
        <fullName evidence="3">Ribosomal protein S15</fullName>
    </recommendedName>
</protein>
<dbReference type="AlphaFoldDB" id="A0AAV0R6I6"/>